<protein>
    <submittedName>
        <fullName evidence="5">Calcineurin-like phosphoesterase family protein</fullName>
    </submittedName>
</protein>
<keyword evidence="1" id="KW-0732">Signal</keyword>
<dbReference type="Gene3D" id="2.60.40.10">
    <property type="entry name" value="Immunoglobulins"/>
    <property type="match status" value="1"/>
</dbReference>
<dbReference type="Pfam" id="PF16371">
    <property type="entry name" value="MetallophosN"/>
    <property type="match status" value="1"/>
</dbReference>
<gene>
    <name evidence="5" type="ORF">CLV99_0820</name>
</gene>
<evidence type="ECO:0000313" key="5">
    <source>
        <dbReference type="EMBL" id="TDQ79383.1"/>
    </source>
</evidence>
<dbReference type="InterPro" id="IPR032285">
    <property type="entry name" value="Metallophos_N"/>
</dbReference>
<evidence type="ECO:0000256" key="1">
    <source>
        <dbReference type="SAM" id="SignalP"/>
    </source>
</evidence>
<dbReference type="Gene3D" id="3.60.21.10">
    <property type="match status" value="1"/>
</dbReference>
<evidence type="ECO:0000259" key="4">
    <source>
        <dbReference type="Pfam" id="PF16371"/>
    </source>
</evidence>
<sequence>MGNELFNMNIKILLVSTLLSTAIVQAQELAKGTVFIDINKNGKKEKNEKGVAGVSVSNGREVVQTDHNGNYTLPVDNDNIIFVIKPRDYVFPLDKHNHPLFYYLHKPLGSPKLKYTTADATGKLPKSLDFPMYPHAEPTSFKALIFGDPQAYTKEELDFFKQGIINDISDKNAFQFGISLGDLVGDDLTLHEPYKETVGSIGLPWYNVMGNHDMNYDVVSDSLSDESFELNFGPNNYSFNYGNAHFIILDNIIYPNPRTGKGYLGGFRKDQLDFVENDLKFVPKDKLIVLAFHIPLVHKNSDVFRNEDRQRLFDLLKNFPNTVSLSAHTHYQQQNFYGKAEGWSQTKPHHEYNVGTTSGDWYSGQINQQGVPASTMRDGTPKGYAIMNIKDNAYAFDYKVAGQESNYQINLIGPSTVKAKHTKRYTIYANFFMGRTDDVMEYSLDGKEWKKMSRTDSPDPSYEYEVLKFDNATELIEGRRPSNAVNSTHLWEMKLPNLKAGAHQIEVRIKDMYGVTHHATKTINVVQ</sequence>
<feature type="domain" description="Calcineurin-like phosphoesterase C-terminal" evidence="3">
    <location>
        <begin position="351"/>
        <end position="515"/>
    </location>
</feature>
<dbReference type="EMBL" id="SNYV01000011">
    <property type="protein sequence ID" value="TDQ79383.1"/>
    <property type="molecule type" value="Genomic_DNA"/>
</dbReference>
<dbReference type="InterPro" id="IPR029052">
    <property type="entry name" value="Metallo-depent_PP-like"/>
</dbReference>
<evidence type="ECO:0000259" key="2">
    <source>
        <dbReference type="Pfam" id="PF00149"/>
    </source>
</evidence>
<accession>A0A4R6WGU8</accession>
<keyword evidence="6" id="KW-1185">Reference proteome</keyword>
<reference evidence="5 6" key="1">
    <citation type="submission" date="2019-03" db="EMBL/GenBank/DDBJ databases">
        <title>Genomic Encyclopedia of Archaeal and Bacterial Type Strains, Phase II (KMG-II): from individual species to whole genera.</title>
        <authorList>
            <person name="Goeker M."/>
        </authorList>
    </citation>
    <scope>NUCLEOTIDE SEQUENCE [LARGE SCALE GENOMIC DNA]</scope>
    <source>
        <strain evidence="5 6">DSM 28353</strain>
    </source>
</reference>
<organism evidence="5 6">
    <name type="scientific">Sphingobacterium yanglingense</name>
    <dbReference type="NCBI Taxonomy" id="1437280"/>
    <lineage>
        <taxon>Bacteria</taxon>
        <taxon>Pseudomonadati</taxon>
        <taxon>Bacteroidota</taxon>
        <taxon>Sphingobacteriia</taxon>
        <taxon>Sphingobacteriales</taxon>
        <taxon>Sphingobacteriaceae</taxon>
        <taxon>Sphingobacterium</taxon>
    </lineage>
</organism>
<dbReference type="InterPro" id="IPR004843">
    <property type="entry name" value="Calcineurin-like_PHP"/>
</dbReference>
<dbReference type="PANTHER" id="PTHR43143:SF6">
    <property type="entry name" value="BLL3016 PROTEIN"/>
    <property type="match status" value="1"/>
</dbReference>
<feature type="signal peptide" evidence="1">
    <location>
        <begin position="1"/>
        <end position="26"/>
    </location>
</feature>
<dbReference type="Pfam" id="PF16370">
    <property type="entry name" value="MetallophosC"/>
    <property type="match status" value="1"/>
</dbReference>
<name>A0A4R6WGU8_9SPHI</name>
<dbReference type="InterPro" id="IPR051918">
    <property type="entry name" value="STPP_CPPED1"/>
</dbReference>
<feature type="chain" id="PRO_5020836443" evidence="1">
    <location>
        <begin position="27"/>
        <end position="527"/>
    </location>
</feature>
<dbReference type="SUPFAM" id="SSF117074">
    <property type="entry name" value="Hypothetical protein PA1324"/>
    <property type="match status" value="1"/>
</dbReference>
<dbReference type="Pfam" id="PF00149">
    <property type="entry name" value="Metallophos"/>
    <property type="match status" value="1"/>
</dbReference>
<dbReference type="InterPro" id="IPR032288">
    <property type="entry name" value="Metallophos_C"/>
</dbReference>
<dbReference type="SUPFAM" id="SSF56300">
    <property type="entry name" value="Metallo-dependent phosphatases"/>
    <property type="match status" value="1"/>
</dbReference>
<dbReference type="InterPro" id="IPR013783">
    <property type="entry name" value="Ig-like_fold"/>
</dbReference>
<dbReference type="GO" id="GO:0016787">
    <property type="term" value="F:hydrolase activity"/>
    <property type="evidence" value="ECO:0007669"/>
    <property type="project" value="InterPro"/>
</dbReference>
<evidence type="ECO:0000313" key="6">
    <source>
        <dbReference type="Proteomes" id="UP000295292"/>
    </source>
</evidence>
<dbReference type="Proteomes" id="UP000295292">
    <property type="component" value="Unassembled WGS sequence"/>
</dbReference>
<evidence type="ECO:0000259" key="3">
    <source>
        <dbReference type="Pfam" id="PF16370"/>
    </source>
</evidence>
<comment type="caution">
    <text evidence="5">The sequence shown here is derived from an EMBL/GenBank/DDBJ whole genome shotgun (WGS) entry which is preliminary data.</text>
</comment>
<feature type="domain" description="Calcineurin-like phosphoesterase N-terminal" evidence="4">
    <location>
        <begin position="45"/>
        <end position="106"/>
    </location>
</feature>
<dbReference type="AlphaFoldDB" id="A0A4R6WGU8"/>
<feature type="domain" description="Calcineurin-like phosphoesterase" evidence="2">
    <location>
        <begin position="143"/>
        <end position="331"/>
    </location>
</feature>
<dbReference type="PANTHER" id="PTHR43143">
    <property type="entry name" value="METALLOPHOSPHOESTERASE, CALCINEURIN SUPERFAMILY"/>
    <property type="match status" value="1"/>
</dbReference>
<proteinExistence type="predicted"/>